<proteinExistence type="predicted"/>
<sequence>MPLRKVLKSLARPASLEVQCTHITMTRVYGPTHLCSACRRPGPFGWVYQCTQDKEGIIDDALAQGDLNCSDQVGLAMFGQVNTPRSNVPESQDKFSFLDQISFEKMASYRPDQIATLLRQKEKVQVIIQRDRMTQNGTSLFAHNGLFDLSEPLPNPYEYRKL</sequence>
<dbReference type="EMBL" id="JAJHUN010000009">
    <property type="protein sequence ID" value="KAJ4150051.1"/>
    <property type="molecule type" value="Genomic_DNA"/>
</dbReference>
<gene>
    <name evidence="1" type="ORF">LMH87_010818</name>
</gene>
<dbReference type="AlphaFoldDB" id="A0A9W8UKB7"/>
<dbReference type="GeneID" id="80897977"/>
<evidence type="ECO:0000313" key="1">
    <source>
        <dbReference type="EMBL" id="KAJ4150051.1"/>
    </source>
</evidence>
<reference evidence="1" key="1">
    <citation type="journal article" date="2023" name="Access Microbiol">
        <title>De-novo genome assembly for Akanthomyces muscarius, a biocontrol agent of insect agricultural pests.</title>
        <authorList>
            <person name="Erdos Z."/>
            <person name="Studholme D.J."/>
            <person name="Raymond B."/>
            <person name="Sharma M."/>
        </authorList>
    </citation>
    <scope>NUCLEOTIDE SEQUENCE</scope>
    <source>
        <strain evidence="1">Ve6</strain>
    </source>
</reference>
<name>A0A9W8UKB7_AKAMU</name>
<keyword evidence="2" id="KW-1185">Reference proteome</keyword>
<evidence type="ECO:0000313" key="2">
    <source>
        <dbReference type="Proteomes" id="UP001144673"/>
    </source>
</evidence>
<dbReference type="KEGG" id="amus:LMH87_010818"/>
<protein>
    <submittedName>
        <fullName evidence="1">Uncharacterized protein</fullName>
    </submittedName>
</protein>
<comment type="caution">
    <text evidence="1">The sequence shown here is derived from an EMBL/GenBank/DDBJ whole genome shotgun (WGS) entry which is preliminary data.</text>
</comment>
<organism evidence="1 2">
    <name type="scientific">Akanthomyces muscarius</name>
    <name type="common">Entomopathogenic fungus</name>
    <name type="synonym">Lecanicillium muscarium</name>
    <dbReference type="NCBI Taxonomy" id="2231603"/>
    <lineage>
        <taxon>Eukaryota</taxon>
        <taxon>Fungi</taxon>
        <taxon>Dikarya</taxon>
        <taxon>Ascomycota</taxon>
        <taxon>Pezizomycotina</taxon>
        <taxon>Sordariomycetes</taxon>
        <taxon>Hypocreomycetidae</taxon>
        <taxon>Hypocreales</taxon>
        <taxon>Cordycipitaceae</taxon>
        <taxon>Akanthomyces</taxon>
    </lineage>
</organism>
<accession>A0A9W8UKB7</accession>
<dbReference type="RefSeq" id="XP_056051765.1">
    <property type="nucleotide sequence ID" value="XM_056199858.1"/>
</dbReference>
<dbReference type="Proteomes" id="UP001144673">
    <property type="component" value="Chromosome 4"/>
</dbReference>